<dbReference type="EMBL" id="PVUE01000028">
    <property type="protein sequence ID" value="PRZ31367.1"/>
    <property type="molecule type" value="Genomic_DNA"/>
</dbReference>
<dbReference type="RefSeq" id="WP_106351011.1">
    <property type="nucleotide sequence ID" value="NZ_PVUE01000028.1"/>
</dbReference>
<dbReference type="PANTHER" id="PTHR30336">
    <property type="entry name" value="INNER MEMBRANE PROTEIN, PROBABLE PERMEASE"/>
    <property type="match status" value="1"/>
</dbReference>
<accession>A0A2T0Z4T5</accession>
<dbReference type="Gene3D" id="3.40.50.620">
    <property type="entry name" value="HUPs"/>
    <property type="match status" value="1"/>
</dbReference>
<dbReference type="CDD" id="cd06259">
    <property type="entry name" value="YdcF-like"/>
    <property type="match status" value="1"/>
</dbReference>
<dbReference type="InterPro" id="IPR051599">
    <property type="entry name" value="Cell_Envelope_Assoc"/>
</dbReference>
<dbReference type="GO" id="GO:0005886">
    <property type="term" value="C:plasma membrane"/>
    <property type="evidence" value="ECO:0007669"/>
    <property type="project" value="TreeGrafter"/>
</dbReference>
<evidence type="ECO:0000259" key="2">
    <source>
        <dbReference type="Pfam" id="PF02698"/>
    </source>
</evidence>
<dbReference type="InterPro" id="IPR014729">
    <property type="entry name" value="Rossmann-like_a/b/a_fold"/>
</dbReference>
<proteinExistence type="predicted"/>
<reference evidence="3 4" key="1">
    <citation type="submission" date="2018-03" db="EMBL/GenBank/DDBJ databases">
        <title>Genomic Encyclopedia of Archaeal and Bacterial Type Strains, Phase II (KMG-II): from individual species to whole genera.</title>
        <authorList>
            <person name="Goeker M."/>
        </authorList>
    </citation>
    <scope>NUCLEOTIDE SEQUENCE [LARGE SCALE GENOMIC DNA]</scope>
    <source>
        <strain evidence="3 4">DSM 100065</strain>
    </source>
</reference>
<keyword evidence="1" id="KW-1133">Transmembrane helix</keyword>
<name>A0A2T0Z4T5_9ACTN</name>
<dbReference type="InterPro" id="IPR003848">
    <property type="entry name" value="DUF218"/>
</dbReference>
<keyword evidence="4" id="KW-1185">Reference proteome</keyword>
<sequence>MVGRVVGRLVAGILVGILLAVGGVAFAVWKVARDDTRQHADTIVVLGSAQYNGTPSPNFKSRLTHALSLYQDGLADVIVTVGGNRSGDEYTEAGAGRNWLIKQGVPADAVVAVPTGSNTLQSAVALGKEFKQKGWTDTIVVTDPWHTLRASEMITAEGITTYISPTRSGPSVQTRSTEFQYILRETAAILYYGLTGNSNETGLGIG</sequence>
<organism evidence="3 4">
    <name type="scientific">Antricoccus suffuscus</name>
    <dbReference type="NCBI Taxonomy" id="1629062"/>
    <lineage>
        <taxon>Bacteria</taxon>
        <taxon>Bacillati</taxon>
        <taxon>Actinomycetota</taxon>
        <taxon>Actinomycetes</taxon>
        <taxon>Geodermatophilales</taxon>
        <taxon>Antricoccaceae</taxon>
        <taxon>Antricoccus</taxon>
    </lineage>
</organism>
<comment type="caution">
    <text evidence="3">The sequence shown here is derived from an EMBL/GenBank/DDBJ whole genome shotgun (WGS) entry which is preliminary data.</text>
</comment>
<evidence type="ECO:0000256" key="1">
    <source>
        <dbReference type="SAM" id="Phobius"/>
    </source>
</evidence>
<gene>
    <name evidence="3" type="ORF">CLV47_1285</name>
</gene>
<protein>
    <submittedName>
        <fullName evidence="3">DUF218 domain-containing protein</fullName>
    </submittedName>
</protein>
<dbReference type="Pfam" id="PF02698">
    <property type="entry name" value="DUF218"/>
    <property type="match status" value="1"/>
</dbReference>
<dbReference type="Proteomes" id="UP000237752">
    <property type="component" value="Unassembled WGS sequence"/>
</dbReference>
<dbReference type="InterPro" id="IPR010916">
    <property type="entry name" value="TonB_box_CS"/>
</dbReference>
<keyword evidence="1" id="KW-0812">Transmembrane</keyword>
<keyword evidence="1" id="KW-0472">Membrane</keyword>
<dbReference type="PANTHER" id="PTHR30336:SF20">
    <property type="entry name" value="DUF218 DOMAIN-CONTAINING PROTEIN"/>
    <property type="match status" value="1"/>
</dbReference>
<dbReference type="AlphaFoldDB" id="A0A2T0Z4T5"/>
<evidence type="ECO:0000313" key="4">
    <source>
        <dbReference type="Proteomes" id="UP000237752"/>
    </source>
</evidence>
<dbReference type="PROSITE" id="PS00430">
    <property type="entry name" value="TONB_DEPENDENT_REC_1"/>
    <property type="match status" value="1"/>
</dbReference>
<evidence type="ECO:0000313" key="3">
    <source>
        <dbReference type="EMBL" id="PRZ31367.1"/>
    </source>
</evidence>
<feature type="domain" description="DUF218" evidence="2">
    <location>
        <begin position="41"/>
        <end position="187"/>
    </location>
</feature>
<feature type="transmembrane region" description="Helical" evidence="1">
    <location>
        <begin position="6"/>
        <end position="29"/>
    </location>
</feature>
<dbReference type="OrthoDB" id="9782395at2"/>